<proteinExistence type="predicted"/>
<sequence length="188" mass="21235">MRDYNFFEAFYEEKKSSSLKFVYVGIIATMIVGAMVVGHLYTVFKINSLENEVASKEKILNSKELKTAAQKMDIAQKKLNLLNNYYDAVEEVNKITMKSDRIKTALIKKVSNQVPKEVSFQVMNISDNVTIQGTAANRTSIAEFEHNLKTCGVFDDVHVSNITSSEEGTQYSFNIICSFKEESVNESN</sequence>
<keyword evidence="1" id="KW-0472">Membrane</keyword>
<dbReference type="InterPro" id="IPR052534">
    <property type="entry name" value="Extracell_DNA_Util/SecSys_Comp"/>
</dbReference>
<dbReference type="PANTHER" id="PTHR40278">
    <property type="entry name" value="DNA UTILIZATION PROTEIN HOFN"/>
    <property type="match status" value="1"/>
</dbReference>
<name>A0ABT4CPD2_9CLOT</name>
<comment type="caution">
    <text evidence="2">The sequence shown here is derived from an EMBL/GenBank/DDBJ whole genome shotgun (WGS) entry which is preliminary data.</text>
</comment>
<dbReference type="Pfam" id="PF05137">
    <property type="entry name" value="PilN"/>
    <property type="match status" value="1"/>
</dbReference>
<reference evidence="2" key="1">
    <citation type="submission" date="2022-12" db="EMBL/GenBank/DDBJ databases">
        <authorList>
            <person name="Wang J."/>
        </authorList>
    </citation>
    <scope>NUCLEOTIDE SEQUENCE</scope>
    <source>
        <strain evidence="2">HY-42-06</strain>
    </source>
</reference>
<feature type="transmembrane region" description="Helical" evidence="1">
    <location>
        <begin position="21"/>
        <end position="41"/>
    </location>
</feature>
<evidence type="ECO:0000313" key="3">
    <source>
        <dbReference type="Proteomes" id="UP001079657"/>
    </source>
</evidence>
<keyword evidence="1" id="KW-1133">Transmembrane helix</keyword>
<dbReference type="PANTHER" id="PTHR40278:SF1">
    <property type="entry name" value="DNA UTILIZATION PROTEIN HOFN"/>
    <property type="match status" value="1"/>
</dbReference>
<gene>
    <name evidence="2" type="ORF">OXH55_09735</name>
</gene>
<accession>A0ABT4CPD2</accession>
<keyword evidence="1" id="KW-0812">Transmembrane</keyword>
<dbReference type="RefSeq" id="WP_268049753.1">
    <property type="nucleotide sequence ID" value="NZ_JAPQES010000003.1"/>
</dbReference>
<organism evidence="2 3">
    <name type="scientific">Clostridium ganghwense</name>
    <dbReference type="NCBI Taxonomy" id="312089"/>
    <lineage>
        <taxon>Bacteria</taxon>
        <taxon>Bacillati</taxon>
        <taxon>Bacillota</taxon>
        <taxon>Clostridia</taxon>
        <taxon>Eubacteriales</taxon>
        <taxon>Clostridiaceae</taxon>
        <taxon>Clostridium</taxon>
    </lineage>
</organism>
<evidence type="ECO:0000256" key="1">
    <source>
        <dbReference type="SAM" id="Phobius"/>
    </source>
</evidence>
<dbReference type="Proteomes" id="UP001079657">
    <property type="component" value="Unassembled WGS sequence"/>
</dbReference>
<keyword evidence="3" id="KW-1185">Reference proteome</keyword>
<dbReference type="EMBL" id="JAPQES010000003">
    <property type="protein sequence ID" value="MCY6370911.1"/>
    <property type="molecule type" value="Genomic_DNA"/>
</dbReference>
<evidence type="ECO:0000313" key="2">
    <source>
        <dbReference type="EMBL" id="MCY6370911.1"/>
    </source>
</evidence>
<dbReference type="InterPro" id="IPR007813">
    <property type="entry name" value="PilN"/>
</dbReference>
<protein>
    <submittedName>
        <fullName evidence="2">PilN domain-containing protein</fullName>
    </submittedName>
</protein>